<keyword evidence="1" id="KW-1133">Transmembrane helix</keyword>
<evidence type="ECO:0000313" key="3">
    <source>
        <dbReference type="Proteomes" id="UP000190027"/>
    </source>
</evidence>
<dbReference type="Proteomes" id="UP000190027">
    <property type="component" value="Unassembled WGS sequence"/>
</dbReference>
<keyword evidence="1" id="KW-0472">Membrane</keyword>
<dbReference type="OrthoDB" id="9851289at2"/>
<organism evidence="2 3">
    <name type="scientific">Paucidesulfovibrio gracilis DSM 16080</name>
    <dbReference type="NCBI Taxonomy" id="1121449"/>
    <lineage>
        <taxon>Bacteria</taxon>
        <taxon>Pseudomonadati</taxon>
        <taxon>Thermodesulfobacteriota</taxon>
        <taxon>Desulfovibrionia</taxon>
        <taxon>Desulfovibrionales</taxon>
        <taxon>Desulfovibrionaceae</taxon>
        <taxon>Paucidesulfovibrio</taxon>
    </lineage>
</organism>
<evidence type="ECO:0000313" key="2">
    <source>
        <dbReference type="EMBL" id="SKA92491.1"/>
    </source>
</evidence>
<reference evidence="2 3" key="1">
    <citation type="submission" date="2017-02" db="EMBL/GenBank/DDBJ databases">
        <authorList>
            <person name="Peterson S.W."/>
        </authorList>
    </citation>
    <scope>NUCLEOTIDE SEQUENCE [LARGE SCALE GENOMIC DNA]</scope>
    <source>
        <strain evidence="2 3">DSM 16080</strain>
    </source>
</reference>
<gene>
    <name evidence="2" type="ORF">SAMN02745704_02409</name>
</gene>
<proteinExistence type="predicted"/>
<dbReference type="STRING" id="1121449.SAMN02745704_02409"/>
<evidence type="ECO:0000256" key="1">
    <source>
        <dbReference type="SAM" id="Phobius"/>
    </source>
</evidence>
<name>A0A1T4XTW2_9BACT</name>
<dbReference type="AlphaFoldDB" id="A0A1T4XTW2"/>
<feature type="transmembrane region" description="Helical" evidence="1">
    <location>
        <begin position="88"/>
        <end position="108"/>
    </location>
</feature>
<sequence>MNNAEKALVRDVLGWYRKELGLPSPGLTRGQLRFIPPDQDAALFEDADSGIRLNASKWKRAATYACLAGLLVAFVIFAWAGWFHVGVFLFTSFCIALLYFLPILLALVPDRVIRIEYGPRAEQELVRALALAYLNHHPVREAAHCLLDALLAPLLLSWQEGMAYWFTREYFRATGRSGFSADAASMRGRITADLLWLPARLGGRRLMCGLLRYL</sequence>
<feature type="transmembrane region" description="Helical" evidence="1">
    <location>
        <begin position="61"/>
        <end position="82"/>
    </location>
</feature>
<dbReference type="EMBL" id="FUYC01000016">
    <property type="protein sequence ID" value="SKA92491.1"/>
    <property type="molecule type" value="Genomic_DNA"/>
</dbReference>
<accession>A0A1T4XTW2</accession>
<protein>
    <submittedName>
        <fullName evidence="2">Uncharacterized protein</fullName>
    </submittedName>
</protein>
<dbReference type="RefSeq" id="WP_078717956.1">
    <property type="nucleotide sequence ID" value="NZ_FUYC01000016.1"/>
</dbReference>
<keyword evidence="3" id="KW-1185">Reference proteome</keyword>
<keyword evidence="1" id="KW-0812">Transmembrane</keyword>